<keyword evidence="1" id="KW-0732">Signal</keyword>
<accession>A0AAQ3L741</accession>
<evidence type="ECO:0000256" key="1">
    <source>
        <dbReference type="SAM" id="SignalP"/>
    </source>
</evidence>
<dbReference type="KEGG" id="puo:RZN69_16570"/>
<dbReference type="RefSeq" id="WP_317832387.1">
    <property type="nucleotide sequence ID" value="NZ_CP136920.1"/>
</dbReference>
<evidence type="ECO:0000313" key="2">
    <source>
        <dbReference type="EMBL" id="WOO40236.1"/>
    </source>
</evidence>
<name>A0AAQ3L741_9BACT</name>
<organism evidence="2 3">
    <name type="scientific">Rubellicoccus peritrichatus</name>
    <dbReference type="NCBI Taxonomy" id="3080537"/>
    <lineage>
        <taxon>Bacteria</taxon>
        <taxon>Pseudomonadati</taxon>
        <taxon>Verrucomicrobiota</taxon>
        <taxon>Opitutia</taxon>
        <taxon>Puniceicoccales</taxon>
        <taxon>Cerasicoccaceae</taxon>
        <taxon>Rubellicoccus</taxon>
    </lineage>
</organism>
<evidence type="ECO:0000313" key="3">
    <source>
        <dbReference type="Proteomes" id="UP001304300"/>
    </source>
</evidence>
<protein>
    <submittedName>
        <fullName evidence="2">Uncharacterized protein</fullName>
    </submittedName>
</protein>
<feature type="signal peptide" evidence="1">
    <location>
        <begin position="1"/>
        <end position="21"/>
    </location>
</feature>
<dbReference type="AlphaFoldDB" id="A0AAQ3L741"/>
<feature type="chain" id="PRO_5042989388" evidence="1">
    <location>
        <begin position="22"/>
        <end position="152"/>
    </location>
</feature>
<gene>
    <name evidence="2" type="ORF">RZN69_16570</name>
</gene>
<dbReference type="Proteomes" id="UP001304300">
    <property type="component" value="Chromosome"/>
</dbReference>
<proteinExistence type="predicted"/>
<sequence>MISKTFIVTSLLLTFTHISHADLSKTHTASPLEDKWVYVRASEASTLFIEKHLKGKERFFSIENDINGQHWFNELSNDTKFSFRIKEVSRNEMDVLIHYYAADYPVPQRTLIYPFRDVDDTWVVIHFYDNRENVMRFTTLAEKLGEIEYLSE</sequence>
<keyword evidence="3" id="KW-1185">Reference proteome</keyword>
<dbReference type="EMBL" id="CP136920">
    <property type="protein sequence ID" value="WOO40236.1"/>
    <property type="molecule type" value="Genomic_DNA"/>
</dbReference>
<reference evidence="2 3" key="1">
    <citation type="submission" date="2023-10" db="EMBL/GenBank/DDBJ databases">
        <title>Rubellicoccus peritrichatus gen. nov., sp. nov., isolated from an algae of coral reef tank.</title>
        <authorList>
            <person name="Luo J."/>
        </authorList>
    </citation>
    <scope>NUCLEOTIDE SEQUENCE [LARGE SCALE GENOMIC DNA]</scope>
    <source>
        <strain evidence="2 3">CR14</strain>
    </source>
</reference>